<dbReference type="InterPro" id="IPR011473">
    <property type="entry name" value="DUF1579"/>
</dbReference>
<proteinExistence type="predicted"/>
<dbReference type="Proteomes" id="UP000318081">
    <property type="component" value="Chromosome"/>
</dbReference>
<evidence type="ECO:0000313" key="3">
    <source>
        <dbReference type="Proteomes" id="UP000318081"/>
    </source>
</evidence>
<name>A0ABX5XVY2_9BACT</name>
<protein>
    <recommendedName>
        <fullName evidence="4">DUF1579 domain-containing protein</fullName>
    </recommendedName>
</protein>
<sequence length="179" mass="20154">MRTLFLMVLICVVSPTVQAQDEAPTPSKEHAYLAKIAGTRSGTMKVWPQGPTSDAMEFPFSETNTVVLGGNWVETEFQAGPYKGHGMNGYDPLKKKYIGTWANNMSPYLAVMEGTYDEAKHELTMFFDDIDPQTNKPEKMKSVISDAPGEPSTMTMYKKDDQTNDWVKSFVLTYEMKQK</sequence>
<reference evidence="2 3" key="1">
    <citation type="submission" date="2019-02" db="EMBL/GenBank/DDBJ databases">
        <title>Deep-cultivation of Planctomycetes and their phenomic and genomic characterization uncovers novel biology.</title>
        <authorList>
            <person name="Wiegand S."/>
            <person name="Jogler M."/>
            <person name="Boedeker C."/>
            <person name="Pinto D."/>
            <person name="Vollmers J."/>
            <person name="Rivas-Marin E."/>
            <person name="Kohn T."/>
            <person name="Peeters S.H."/>
            <person name="Heuer A."/>
            <person name="Rast P."/>
            <person name="Oberbeckmann S."/>
            <person name="Bunk B."/>
            <person name="Jeske O."/>
            <person name="Meyerdierks A."/>
            <person name="Storesund J.E."/>
            <person name="Kallscheuer N."/>
            <person name="Luecker S."/>
            <person name="Lage O.M."/>
            <person name="Pohl T."/>
            <person name="Merkel B.J."/>
            <person name="Hornburger P."/>
            <person name="Mueller R.-W."/>
            <person name="Bruemmer F."/>
            <person name="Labrenz M."/>
            <person name="Spormann A.M."/>
            <person name="Op den Camp H."/>
            <person name="Overmann J."/>
            <person name="Amann R."/>
            <person name="Jetten M.S.M."/>
            <person name="Mascher T."/>
            <person name="Medema M.H."/>
            <person name="Devos D.P."/>
            <person name="Kaster A.-K."/>
            <person name="Ovreas L."/>
            <person name="Rohde M."/>
            <person name="Galperin M.Y."/>
            <person name="Jogler C."/>
        </authorList>
    </citation>
    <scope>NUCLEOTIDE SEQUENCE [LARGE SCALE GENOMIC DNA]</scope>
    <source>
        <strain evidence="2 3">TBK1r</strain>
    </source>
</reference>
<evidence type="ECO:0000313" key="2">
    <source>
        <dbReference type="EMBL" id="QDV86189.1"/>
    </source>
</evidence>
<evidence type="ECO:0000256" key="1">
    <source>
        <dbReference type="SAM" id="SignalP"/>
    </source>
</evidence>
<organism evidence="2 3">
    <name type="scientific">Stieleria magnilauensis</name>
    <dbReference type="NCBI Taxonomy" id="2527963"/>
    <lineage>
        <taxon>Bacteria</taxon>
        <taxon>Pseudomonadati</taxon>
        <taxon>Planctomycetota</taxon>
        <taxon>Planctomycetia</taxon>
        <taxon>Pirellulales</taxon>
        <taxon>Pirellulaceae</taxon>
        <taxon>Stieleria</taxon>
    </lineage>
</organism>
<gene>
    <name evidence="2" type="ORF">TBK1r_52070</name>
</gene>
<feature type="signal peptide" evidence="1">
    <location>
        <begin position="1"/>
        <end position="19"/>
    </location>
</feature>
<keyword evidence="3" id="KW-1185">Reference proteome</keyword>
<feature type="chain" id="PRO_5045933567" description="DUF1579 domain-containing protein" evidence="1">
    <location>
        <begin position="20"/>
        <end position="179"/>
    </location>
</feature>
<dbReference type="Pfam" id="PF07617">
    <property type="entry name" value="DUF1579"/>
    <property type="match status" value="1"/>
</dbReference>
<accession>A0ABX5XVY2</accession>
<keyword evidence="1" id="KW-0732">Signal</keyword>
<evidence type="ECO:0008006" key="4">
    <source>
        <dbReference type="Google" id="ProtNLM"/>
    </source>
</evidence>
<dbReference type="EMBL" id="CP036432">
    <property type="protein sequence ID" value="QDV86189.1"/>
    <property type="molecule type" value="Genomic_DNA"/>
</dbReference>